<evidence type="ECO:0000256" key="1">
    <source>
        <dbReference type="ARBA" id="ARBA00001968"/>
    </source>
</evidence>
<keyword evidence="8" id="KW-0812">Transmembrane</keyword>
<dbReference type="AlphaFoldDB" id="A0A3P9LLM5"/>
<dbReference type="GO" id="GO:0005634">
    <property type="term" value="C:nucleus"/>
    <property type="evidence" value="ECO:0007669"/>
    <property type="project" value="UniProtKB-SubCell"/>
</dbReference>
<evidence type="ECO:0000256" key="5">
    <source>
        <dbReference type="ARBA" id="ARBA00022723"/>
    </source>
</evidence>
<dbReference type="PANTHER" id="PTHR22930:SF220">
    <property type="entry name" value="PROTEIN ALP1-LIKE"/>
    <property type="match status" value="1"/>
</dbReference>
<comment type="subcellular location">
    <subcellularLocation>
        <location evidence="2">Nucleus</location>
    </subcellularLocation>
</comment>
<protein>
    <recommendedName>
        <fullName evidence="9">DDE Tnp4 domain-containing protein</fullName>
    </recommendedName>
</protein>
<name>A0A3P9LLM5_ORYLA</name>
<evidence type="ECO:0000256" key="3">
    <source>
        <dbReference type="ARBA" id="ARBA00006958"/>
    </source>
</evidence>
<evidence type="ECO:0000256" key="6">
    <source>
        <dbReference type="ARBA" id="ARBA00022801"/>
    </source>
</evidence>
<evidence type="ECO:0000313" key="10">
    <source>
        <dbReference type="Ensembl" id="ENSORLP00020021493.1"/>
    </source>
</evidence>
<comment type="cofactor">
    <cofactor evidence="1">
        <name>a divalent metal cation</name>
        <dbReference type="ChEBI" id="CHEBI:60240"/>
    </cofactor>
</comment>
<reference evidence="10" key="4">
    <citation type="submission" date="2025-09" db="UniProtKB">
        <authorList>
            <consortium name="Ensembl"/>
        </authorList>
    </citation>
    <scope>IDENTIFICATION</scope>
    <source>
        <strain evidence="10">HNI</strain>
    </source>
</reference>
<sequence>MSLLVTDGISPVPRPFKRSFSASQMHLYWHLLILPRLTYFILALVFMGSKTRFELSGAPFLVYTWTLFEPKHPPFYSKLIGGLHGCYIYFYFSFLSTGDSYRTIVSSFRLGVSTVASIVSETCDALWHCLRDEHFFGALDGKHIFIQAPANSGSLYFNYKGTFSIVLLALVDADYRFLVVDVGSYGSNSDGGILANSVLELPGEIQGTQVPIMLLGDPAYSLRSWLMKGYPETGNLTEHQRHFNKRLSGARMTVECAFGRLKGRWRCLSKCLDVDISLVLTVISGCCTLHNICEKHNEAYSEDPSAAGPPDVPPGDVDPLGIADIQPLRIREALTQYFAQQ</sequence>
<keyword evidence="8" id="KW-1133">Transmembrane helix</keyword>
<dbReference type="InterPro" id="IPR045249">
    <property type="entry name" value="HARBI1-like"/>
</dbReference>
<dbReference type="Ensembl" id="ENSORLT00020014402.1">
    <property type="protein sequence ID" value="ENSORLP00020021493.1"/>
    <property type="gene ID" value="ENSORLG00020001334.1"/>
</dbReference>
<evidence type="ECO:0000256" key="4">
    <source>
        <dbReference type="ARBA" id="ARBA00022722"/>
    </source>
</evidence>
<dbReference type="InterPro" id="IPR027806">
    <property type="entry name" value="HARBI1_dom"/>
</dbReference>
<feature type="transmembrane region" description="Helical" evidence="8">
    <location>
        <begin position="27"/>
        <end position="47"/>
    </location>
</feature>
<keyword evidence="6" id="KW-0378">Hydrolase</keyword>
<dbReference type="Proteomes" id="UP000265180">
    <property type="component" value="Chromosome 19"/>
</dbReference>
<keyword evidence="7" id="KW-0539">Nucleus</keyword>
<reference evidence="10" key="3">
    <citation type="submission" date="2025-08" db="UniProtKB">
        <authorList>
            <consortium name="Ensembl"/>
        </authorList>
    </citation>
    <scope>IDENTIFICATION</scope>
    <source>
        <strain evidence="10">HNI</strain>
    </source>
</reference>
<keyword evidence="4" id="KW-0540">Nuclease</keyword>
<dbReference type="GO" id="GO:0046872">
    <property type="term" value="F:metal ion binding"/>
    <property type="evidence" value="ECO:0007669"/>
    <property type="project" value="UniProtKB-KW"/>
</dbReference>
<evidence type="ECO:0000256" key="2">
    <source>
        <dbReference type="ARBA" id="ARBA00004123"/>
    </source>
</evidence>
<dbReference type="PANTHER" id="PTHR22930">
    <property type="match status" value="1"/>
</dbReference>
<dbReference type="Pfam" id="PF13359">
    <property type="entry name" value="DDE_Tnp_4"/>
    <property type="match status" value="1"/>
</dbReference>
<evidence type="ECO:0000256" key="8">
    <source>
        <dbReference type="SAM" id="Phobius"/>
    </source>
</evidence>
<dbReference type="GO" id="GO:0004518">
    <property type="term" value="F:nuclease activity"/>
    <property type="evidence" value="ECO:0007669"/>
    <property type="project" value="UniProtKB-KW"/>
</dbReference>
<dbReference type="GO" id="GO:0016787">
    <property type="term" value="F:hydrolase activity"/>
    <property type="evidence" value="ECO:0007669"/>
    <property type="project" value="UniProtKB-KW"/>
</dbReference>
<comment type="similarity">
    <text evidence="3">Belongs to the HARBI1 family.</text>
</comment>
<evidence type="ECO:0000256" key="7">
    <source>
        <dbReference type="ARBA" id="ARBA00023242"/>
    </source>
</evidence>
<keyword evidence="8" id="KW-0472">Membrane</keyword>
<reference evidence="10 11" key="2">
    <citation type="submission" date="2017-04" db="EMBL/GenBank/DDBJ databases">
        <title>CpG methylation of centromeres and impact of large insertions on vertebrate speciation.</title>
        <authorList>
            <person name="Ichikawa K."/>
            <person name="Yoshimura J."/>
            <person name="Morishita S."/>
        </authorList>
    </citation>
    <scope>NUCLEOTIDE SEQUENCE</scope>
    <source>
        <strain evidence="10 11">HNI</strain>
    </source>
</reference>
<organism evidence="10 11">
    <name type="scientific">Oryzias latipes</name>
    <name type="common">Japanese rice fish</name>
    <name type="synonym">Japanese killifish</name>
    <dbReference type="NCBI Taxonomy" id="8090"/>
    <lineage>
        <taxon>Eukaryota</taxon>
        <taxon>Metazoa</taxon>
        <taxon>Chordata</taxon>
        <taxon>Craniata</taxon>
        <taxon>Vertebrata</taxon>
        <taxon>Euteleostomi</taxon>
        <taxon>Actinopterygii</taxon>
        <taxon>Neopterygii</taxon>
        <taxon>Teleostei</taxon>
        <taxon>Neoteleostei</taxon>
        <taxon>Acanthomorphata</taxon>
        <taxon>Ovalentaria</taxon>
        <taxon>Atherinomorphae</taxon>
        <taxon>Beloniformes</taxon>
        <taxon>Adrianichthyidae</taxon>
        <taxon>Oryziinae</taxon>
        <taxon>Oryzias</taxon>
    </lineage>
</organism>
<keyword evidence="5" id="KW-0479">Metal-binding</keyword>
<evidence type="ECO:0000259" key="9">
    <source>
        <dbReference type="Pfam" id="PF13359"/>
    </source>
</evidence>
<feature type="domain" description="DDE Tnp4" evidence="9">
    <location>
        <begin position="139"/>
        <end position="291"/>
    </location>
</feature>
<accession>A0A3P9LLM5</accession>
<reference key="1">
    <citation type="journal article" date="2007" name="Nature">
        <title>The medaka draft genome and insights into vertebrate genome evolution.</title>
        <authorList>
            <person name="Kasahara M."/>
            <person name="Naruse K."/>
            <person name="Sasaki S."/>
            <person name="Nakatani Y."/>
            <person name="Qu W."/>
            <person name="Ahsan B."/>
            <person name="Yamada T."/>
            <person name="Nagayasu Y."/>
            <person name="Doi K."/>
            <person name="Kasai Y."/>
            <person name="Jindo T."/>
            <person name="Kobayashi D."/>
            <person name="Shimada A."/>
            <person name="Toyoda A."/>
            <person name="Kuroki Y."/>
            <person name="Fujiyama A."/>
            <person name="Sasaki T."/>
            <person name="Shimizu A."/>
            <person name="Asakawa S."/>
            <person name="Shimizu N."/>
            <person name="Hashimoto S."/>
            <person name="Yang J."/>
            <person name="Lee Y."/>
            <person name="Matsushima K."/>
            <person name="Sugano S."/>
            <person name="Sakaizumi M."/>
            <person name="Narita T."/>
            <person name="Ohishi K."/>
            <person name="Haga S."/>
            <person name="Ohta F."/>
            <person name="Nomoto H."/>
            <person name="Nogata K."/>
            <person name="Morishita T."/>
            <person name="Endo T."/>
            <person name="Shin-I T."/>
            <person name="Takeda H."/>
            <person name="Morishita S."/>
            <person name="Kohara Y."/>
        </authorList>
    </citation>
    <scope>NUCLEOTIDE SEQUENCE [LARGE SCALE GENOMIC DNA]</scope>
    <source>
        <strain>Hd-rR</strain>
    </source>
</reference>
<proteinExistence type="inferred from homology"/>
<evidence type="ECO:0000313" key="11">
    <source>
        <dbReference type="Proteomes" id="UP000265180"/>
    </source>
</evidence>